<dbReference type="Pfam" id="PF00149">
    <property type="entry name" value="Metallophos"/>
    <property type="match status" value="1"/>
</dbReference>
<keyword evidence="11" id="KW-1185">Reference proteome</keyword>
<evidence type="ECO:0000259" key="9">
    <source>
        <dbReference type="Pfam" id="PF12320"/>
    </source>
</evidence>
<dbReference type="InterPro" id="IPR026843">
    <property type="entry name" value="SbcD_C"/>
</dbReference>
<comment type="similarity">
    <text evidence="1 7">Belongs to the SbcD family.</text>
</comment>
<evidence type="ECO:0000256" key="7">
    <source>
        <dbReference type="RuleBase" id="RU363069"/>
    </source>
</evidence>
<evidence type="ECO:0000313" key="11">
    <source>
        <dbReference type="Proteomes" id="UP000664303"/>
    </source>
</evidence>
<dbReference type="RefSeq" id="WP_206561125.1">
    <property type="nucleotide sequence ID" value="NZ_JAFKCZ010000009.1"/>
</dbReference>
<dbReference type="InterPro" id="IPR004593">
    <property type="entry name" value="SbcD"/>
</dbReference>
<dbReference type="Pfam" id="PF12320">
    <property type="entry name" value="SbcD_C"/>
    <property type="match status" value="1"/>
</dbReference>
<dbReference type="GO" id="GO:0004519">
    <property type="term" value="F:endonuclease activity"/>
    <property type="evidence" value="ECO:0007669"/>
    <property type="project" value="UniProtKB-KW"/>
</dbReference>
<evidence type="ECO:0000256" key="3">
    <source>
        <dbReference type="ARBA" id="ARBA00013365"/>
    </source>
</evidence>
<organism evidence="10 11">
    <name type="scientific">Parahaliea mediterranea</name>
    <dbReference type="NCBI Taxonomy" id="651086"/>
    <lineage>
        <taxon>Bacteria</taxon>
        <taxon>Pseudomonadati</taxon>
        <taxon>Pseudomonadota</taxon>
        <taxon>Gammaproteobacteria</taxon>
        <taxon>Cellvibrionales</taxon>
        <taxon>Halieaceae</taxon>
        <taxon>Parahaliea</taxon>
    </lineage>
</organism>
<dbReference type="SUPFAM" id="SSF56300">
    <property type="entry name" value="Metallo-dependent phosphatases"/>
    <property type="match status" value="1"/>
</dbReference>
<evidence type="ECO:0000313" key="10">
    <source>
        <dbReference type="EMBL" id="MBN7797676.1"/>
    </source>
</evidence>
<gene>
    <name evidence="7" type="primary">sbcD</name>
    <name evidence="10" type="ORF">JYP50_13780</name>
</gene>
<dbReference type="Gene3D" id="3.60.21.10">
    <property type="match status" value="1"/>
</dbReference>
<comment type="caution">
    <text evidence="10">The sequence shown here is derived from an EMBL/GenBank/DDBJ whole genome shotgun (WGS) entry which is preliminary data.</text>
</comment>
<dbReference type="EMBL" id="JAFKCZ010000009">
    <property type="protein sequence ID" value="MBN7797676.1"/>
    <property type="molecule type" value="Genomic_DNA"/>
</dbReference>
<keyword evidence="4 7" id="KW-0540">Nuclease</keyword>
<accession>A0A939DGD2</accession>
<keyword evidence="7" id="KW-0235">DNA replication</keyword>
<dbReference type="GO" id="GO:0008408">
    <property type="term" value="F:3'-5' exonuclease activity"/>
    <property type="evidence" value="ECO:0007669"/>
    <property type="project" value="InterPro"/>
</dbReference>
<dbReference type="GO" id="GO:0006260">
    <property type="term" value="P:DNA replication"/>
    <property type="evidence" value="ECO:0007669"/>
    <property type="project" value="UniProtKB-KW"/>
</dbReference>
<keyword evidence="7" id="KW-0233">DNA recombination</keyword>
<reference evidence="10" key="1">
    <citation type="submission" date="2021-02" db="EMBL/GenBank/DDBJ databases">
        <title>PHA producing bacteria isolated from coastal sediment in Guangdong, Shenzhen.</title>
        <authorList>
            <person name="Zheng W."/>
            <person name="Yu S."/>
            <person name="Huang Y."/>
        </authorList>
    </citation>
    <scope>NUCLEOTIDE SEQUENCE</scope>
    <source>
        <strain evidence="10">TN14-10</strain>
    </source>
</reference>
<evidence type="ECO:0000256" key="6">
    <source>
        <dbReference type="ARBA" id="ARBA00022839"/>
    </source>
</evidence>
<dbReference type="InterPro" id="IPR050535">
    <property type="entry name" value="DNA_Repair-Maintenance_Comp"/>
</dbReference>
<dbReference type="PANTHER" id="PTHR30337:SF0">
    <property type="entry name" value="NUCLEASE SBCCD SUBUNIT D"/>
    <property type="match status" value="1"/>
</dbReference>
<dbReference type="NCBIfam" id="TIGR00619">
    <property type="entry name" value="sbcd"/>
    <property type="match status" value="1"/>
</dbReference>
<evidence type="ECO:0000259" key="8">
    <source>
        <dbReference type="Pfam" id="PF00149"/>
    </source>
</evidence>
<protein>
    <recommendedName>
        <fullName evidence="3 7">Nuclease SbcCD subunit D</fullName>
    </recommendedName>
</protein>
<dbReference type="CDD" id="cd00840">
    <property type="entry name" value="MPP_Mre11_N"/>
    <property type="match status" value="1"/>
</dbReference>
<evidence type="ECO:0000256" key="1">
    <source>
        <dbReference type="ARBA" id="ARBA00010555"/>
    </source>
</evidence>
<comment type="subunit">
    <text evidence="2 7">Heterodimer of SbcC and SbcD.</text>
</comment>
<name>A0A939DGD2_9GAMM</name>
<evidence type="ECO:0000256" key="5">
    <source>
        <dbReference type="ARBA" id="ARBA00022801"/>
    </source>
</evidence>
<dbReference type="InterPro" id="IPR029052">
    <property type="entry name" value="Metallo-depent_PP-like"/>
</dbReference>
<dbReference type="Proteomes" id="UP000664303">
    <property type="component" value="Unassembled WGS sequence"/>
</dbReference>
<dbReference type="GO" id="GO:0006310">
    <property type="term" value="P:DNA recombination"/>
    <property type="evidence" value="ECO:0007669"/>
    <property type="project" value="UniProtKB-KW"/>
</dbReference>
<keyword evidence="5 7" id="KW-0378">Hydrolase</keyword>
<dbReference type="InterPro" id="IPR004843">
    <property type="entry name" value="Calcineurin-like_PHP"/>
</dbReference>
<proteinExistence type="inferred from homology"/>
<feature type="domain" description="Nuclease SbcCD subunit D C-terminal" evidence="9">
    <location>
        <begin position="265"/>
        <end position="354"/>
    </location>
</feature>
<feature type="domain" description="Calcineurin-like phosphoesterase" evidence="8">
    <location>
        <begin position="1"/>
        <end position="217"/>
    </location>
</feature>
<dbReference type="PANTHER" id="PTHR30337">
    <property type="entry name" value="COMPONENT OF ATP-DEPENDENT DSDNA EXONUCLEASE"/>
    <property type="match status" value="1"/>
</dbReference>
<keyword evidence="7" id="KW-0255">Endonuclease</keyword>
<evidence type="ECO:0000256" key="2">
    <source>
        <dbReference type="ARBA" id="ARBA00011322"/>
    </source>
</evidence>
<sequence length="380" mass="41471">MRLLHTSDWHLGRQLHGVSLLPDQAHVLAQIVDIVREEAVDVVAIAGDIYDRSVPPAEAVELLGATLRSLCLELGRQVVLIAGNHDGPERLGFAAELLVDAGLHIAGPLRDSLSPVTLALAGGELDIFCLPYAGPATVRQVFGEAVSTHEEAMAALLRRVDDQRRADRPSVVMAHCFVDGGEESDSERPLSLGGADRVPAALFEPYTYTALGHLHRPQQRGAEHIRYSGSILKYSFSEAAHRKSVTLVDIAQGGDVAISQRELTPLRELRVLEGPLDTLLRQGESDPRREDYICARLTDTAAQLDVMGKLRALYPNVLQAQLLAREYNGQGPVASREMLKKSHLDLFGEFFEEVQGEPLARDQADYLKAVLDTLHAEGGL</sequence>
<dbReference type="InterPro" id="IPR041796">
    <property type="entry name" value="Mre11_N"/>
</dbReference>
<keyword evidence="6 7" id="KW-0269">Exonuclease</keyword>
<comment type="function">
    <text evidence="7">SbcCD cleaves DNA hairpin structures. These structures can inhibit DNA replication and are intermediates in certain DNA recombination reactions. The complex acts as a 3'-&gt;5' double strand exonuclease that can open hairpins. It also has a 5' single-strand endonuclease activity.</text>
</comment>
<evidence type="ECO:0000256" key="4">
    <source>
        <dbReference type="ARBA" id="ARBA00022722"/>
    </source>
</evidence>
<dbReference type="AlphaFoldDB" id="A0A939DGD2"/>